<gene>
    <name evidence="1" type="ORF">CCAP1982_LOCUS10045</name>
</gene>
<dbReference type="AlphaFoldDB" id="A0A811URJ1"/>
<evidence type="ECO:0000313" key="1">
    <source>
        <dbReference type="EMBL" id="CAD7001550.1"/>
    </source>
</evidence>
<protein>
    <submittedName>
        <fullName evidence="1">(Mediterranean fruit fly) hypothetical protein</fullName>
    </submittedName>
</protein>
<name>A0A811URJ1_CERCA</name>
<evidence type="ECO:0000313" key="2">
    <source>
        <dbReference type="Proteomes" id="UP000606786"/>
    </source>
</evidence>
<accession>A0A811URJ1</accession>
<organism evidence="1 2">
    <name type="scientific">Ceratitis capitata</name>
    <name type="common">Mediterranean fruit fly</name>
    <name type="synonym">Tephritis capitata</name>
    <dbReference type="NCBI Taxonomy" id="7213"/>
    <lineage>
        <taxon>Eukaryota</taxon>
        <taxon>Metazoa</taxon>
        <taxon>Ecdysozoa</taxon>
        <taxon>Arthropoda</taxon>
        <taxon>Hexapoda</taxon>
        <taxon>Insecta</taxon>
        <taxon>Pterygota</taxon>
        <taxon>Neoptera</taxon>
        <taxon>Endopterygota</taxon>
        <taxon>Diptera</taxon>
        <taxon>Brachycera</taxon>
        <taxon>Muscomorpha</taxon>
        <taxon>Tephritoidea</taxon>
        <taxon>Tephritidae</taxon>
        <taxon>Ceratitis</taxon>
        <taxon>Ceratitis</taxon>
    </lineage>
</organism>
<sequence length="105" mass="12228">MQYTAANKKITKRNGLKQFLDTSKAYYGPEFGSHSPNTFHSWNALLIIKIKKLEIVNNSKNKKPKAQNATRNMSEQNRKLYQNKYSIGRQFVTSTFFLFTIRMCA</sequence>
<dbReference type="EMBL" id="CAJHJT010000023">
    <property type="protein sequence ID" value="CAD7001550.1"/>
    <property type="molecule type" value="Genomic_DNA"/>
</dbReference>
<proteinExistence type="predicted"/>
<comment type="caution">
    <text evidence="1">The sequence shown here is derived from an EMBL/GenBank/DDBJ whole genome shotgun (WGS) entry which is preliminary data.</text>
</comment>
<keyword evidence="2" id="KW-1185">Reference proteome</keyword>
<reference evidence="1" key="1">
    <citation type="submission" date="2020-11" db="EMBL/GenBank/DDBJ databases">
        <authorList>
            <person name="Whitehead M."/>
        </authorList>
    </citation>
    <scope>NUCLEOTIDE SEQUENCE</scope>
    <source>
        <strain evidence="1">EGII</strain>
    </source>
</reference>
<dbReference type="Proteomes" id="UP000606786">
    <property type="component" value="Unassembled WGS sequence"/>
</dbReference>